<protein>
    <submittedName>
        <fullName evidence="1">Uncharacterized protein</fullName>
    </submittedName>
</protein>
<dbReference type="AlphaFoldDB" id="A0A376CLL7"/>
<reference evidence="1 2" key="1">
    <citation type="submission" date="2018-06" db="EMBL/GenBank/DDBJ databases">
        <authorList>
            <consortium name="Pathogen Informatics"/>
            <person name="Doyle S."/>
        </authorList>
    </citation>
    <scope>NUCLEOTIDE SEQUENCE [LARGE SCALE GENOMIC DNA]</scope>
    <source>
        <strain evidence="1 2">NCTC11862</strain>
    </source>
</reference>
<gene>
    <name evidence="1" type="ORF">NCTC11862_01099</name>
</gene>
<evidence type="ECO:0000313" key="2">
    <source>
        <dbReference type="Proteomes" id="UP000254467"/>
    </source>
</evidence>
<proteinExistence type="predicted"/>
<dbReference type="Proteomes" id="UP000254467">
    <property type="component" value="Unassembled WGS sequence"/>
</dbReference>
<dbReference type="EMBL" id="UFXQ01000001">
    <property type="protein sequence ID" value="STC69314.1"/>
    <property type="molecule type" value="Genomic_DNA"/>
</dbReference>
<sequence>MDPIPSMDDVLGRKDNHMRFDYWTVSVVPRPMGITTIGVGVIVIDATTGESMSRFRTDRGIHHGFENRDAIQRDLQNFKAEIERLSTPVEPLNLEGVHSLSSYLQFVSGHWQNLIKVTPRQSMAA</sequence>
<accession>A0A376CLL7</accession>
<dbReference type="STRING" id="35756.GCA_001044155_01190"/>
<keyword evidence="2" id="KW-1185">Reference proteome</keyword>
<evidence type="ECO:0000313" key="1">
    <source>
        <dbReference type="EMBL" id="STC69314.1"/>
    </source>
</evidence>
<organism evidence="1 2">
    <name type="scientific">Corynebacterium pilosum</name>
    <dbReference type="NCBI Taxonomy" id="35756"/>
    <lineage>
        <taxon>Bacteria</taxon>
        <taxon>Bacillati</taxon>
        <taxon>Actinomycetota</taxon>
        <taxon>Actinomycetes</taxon>
        <taxon>Mycobacteriales</taxon>
        <taxon>Corynebacteriaceae</taxon>
        <taxon>Corynebacterium</taxon>
    </lineage>
</organism>
<name>A0A376CLL7_9CORY</name>